<name>A0A2N9EG23_FAGSY</name>
<dbReference type="PANTHER" id="PTHR46033">
    <property type="entry name" value="PROTEIN MAIN-LIKE 2"/>
    <property type="match status" value="1"/>
</dbReference>
<dbReference type="EMBL" id="OIVN01000067">
    <property type="protein sequence ID" value="SPC73620.1"/>
    <property type="molecule type" value="Genomic_DNA"/>
</dbReference>
<reference evidence="2" key="1">
    <citation type="submission" date="2018-02" db="EMBL/GenBank/DDBJ databases">
        <authorList>
            <person name="Cohen D.B."/>
            <person name="Kent A.D."/>
        </authorList>
    </citation>
    <scope>NUCLEOTIDE SEQUENCE</scope>
</reference>
<accession>A0A2N9EG23</accession>
<evidence type="ECO:0008006" key="3">
    <source>
        <dbReference type="Google" id="ProtNLM"/>
    </source>
</evidence>
<feature type="region of interest" description="Disordered" evidence="1">
    <location>
        <begin position="467"/>
        <end position="501"/>
    </location>
</feature>
<proteinExistence type="predicted"/>
<dbReference type="GO" id="GO:0010073">
    <property type="term" value="P:meristem maintenance"/>
    <property type="evidence" value="ECO:0007669"/>
    <property type="project" value="InterPro"/>
</dbReference>
<dbReference type="AlphaFoldDB" id="A0A2N9EG23"/>
<protein>
    <recommendedName>
        <fullName evidence="3">Aminotransferase-like plant mobile domain-containing protein</fullName>
    </recommendedName>
</protein>
<evidence type="ECO:0000256" key="1">
    <source>
        <dbReference type="SAM" id="MobiDB-lite"/>
    </source>
</evidence>
<dbReference type="InterPro" id="IPR044824">
    <property type="entry name" value="MAIN-like"/>
</dbReference>
<feature type="compositionally biased region" description="Polar residues" evidence="1">
    <location>
        <begin position="554"/>
        <end position="570"/>
    </location>
</feature>
<gene>
    <name evidence="2" type="ORF">FSB_LOCUS1502</name>
</gene>
<sequence>MHASRGSITRRAVWSRASATWRSYPPRQPPTESFSIFVRVPFSDPIFKGSFGGLLVLKMGHAAYRRKALNVYFPTIPVKRENATGEPRVARRSQSRHLSERTQARGSTCSESERLCARRRLSGRKNAFYSQRVPDSRESELGFVRYGSSEQRPPGVFLVRLRTVFRSGFRLDPGKSWRSESSTSCMNVSSFQRARACGSTCCESGRLCAQARQRRWESSGIFSTALFRRPVFMCVVDVAPDIGSRRSWYRWKACATYFSKVQALHLVRDSGSRWDVPYAKGSSSGWDSGLTGGALDDPEVARAVSSIQLLVWSTVRSNLGQTWSTSVKALQSSGKCIPEPRFEDFLGMVDPIWIRNGSVKPWSTLGQPWSNLVKLGSPNSGKCVPDHVLRFFRYSGALIGSGRLGSGCLVLRADTRENPVVRLGLRASPSRIQIGIPGLGEDRSGCEKTDSDRRSVLRLYVLQMSDRGSGSGGHRRSDRLAKGKAVVYAPESSPDTDDEYDAMEDVRTRADASIARNLQAELDAEASGLVSSVARPSSRPGVVIGRSARPSEATRPSSQPSVTTGRSDTLSDAPRRSSTRSTGALPTRLKRQRAEGTPYSAGAIPEDFAAPGFRYPPQGGIRPRYPVIVEIFDTPLLTNLLAHPSSLVRRCQDPPESVGRGGWSDFSRLLAISRREYREFLTELGFGLFLGIPYVSVYHPAPPSEPISGPEAMEILGLDDPDSIDGTRLPSVRVRYLADILRRDREEPPTELRYRQWAAYFIFSCFLGNDKSTFPTPVVGMFRDVDALREYDWGALTYGFYIRGLRRFSRRESISFLGFWQFTIFWAFEHFPTFAPSRLPLASDPDFPLAKRWDSSQIRRLTSRTLLEFRTTVDCIRDADIVFQPYSPGECLSGSSPRGCAYTRSGLSRLRGFRVRYCVSSLSCQSARIAIRPIWIDYRGKAAQREGEMAQMRADLAQRQRDLDSRDAELAIRAATIRRLEDQLQGVGIPPVNRSWLVWFRSDFFSTTT</sequence>
<feature type="region of interest" description="Disordered" evidence="1">
    <location>
        <begin position="83"/>
        <end position="104"/>
    </location>
</feature>
<organism evidence="2">
    <name type="scientific">Fagus sylvatica</name>
    <name type="common">Beechnut</name>
    <dbReference type="NCBI Taxonomy" id="28930"/>
    <lineage>
        <taxon>Eukaryota</taxon>
        <taxon>Viridiplantae</taxon>
        <taxon>Streptophyta</taxon>
        <taxon>Embryophyta</taxon>
        <taxon>Tracheophyta</taxon>
        <taxon>Spermatophyta</taxon>
        <taxon>Magnoliopsida</taxon>
        <taxon>eudicotyledons</taxon>
        <taxon>Gunneridae</taxon>
        <taxon>Pentapetalae</taxon>
        <taxon>rosids</taxon>
        <taxon>fabids</taxon>
        <taxon>Fagales</taxon>
        <taxon>Fagaceae</taxon>
        <taxon>Fagus</taxon>
    </lineage>
</organism>
<evidence type="ECO:0000313" key="2">
    <source>
        <dbReference type="EMBL" id="SPC73620.1"/>
    </source>
</evidence>
<feature type="region of interest" description="Disordered" evidence="1">
    <location>
        <begin position="526"/>
        <end position="602"/>
    </location>
</feature>
<dbReference type="PANTHER" id="PTHR46033:SF8">
    <property type="entry name" value="PROTEIN MAINTENANCE OF MERISTEMS-LIKE"/>
    <property type="match status" value="1"/>
</dbReference>